<evidence type="ECO:0000313" key="2">
    <source>
        <dbReference type="Proteomes" id="UP000754883"/>
    </source>
</evidence>
<reference evidence="2" key="1">
    <citation type="submission" date="2019-06" db="EMBL/GenBank/DDBJ databases">
        <authorList>
            <person name="Broberg M."/>
        </authorList>
    </citation>
    <scope>NUCLEOTIDE SEQUENCE [LARGE SCALE GENOMIC DNA]</scope>
</reference>
<proteinExistence type="predicted"/>
<evidence type="ECO:0000313" key="1">
    <source>
        <dbReference type="EMBL" id="CAG9993363.1"/>
    </source>
</evidence>
<name>A0A9N9UR66_9HYPO</name>
<dbReference type="AlphaFoldDB" id="A0A9N9UR66"/>
<dbReference type="Proteomes" id="UP000754883">
    <property type="component" value="Unassembled WGS sequence"/>
</dbReference>
<reference evidence="1 2" key="2">
    <citation type="submission" date="2021-10" db="EMBL/GenBank/DDBJ databases">
        <authorList>
            <person name="Piombo E."/>
        </authorList>
    </citation>
    <scope>NUCLEOTIDE SEQUENCE [LARGE SCALE GENOMIC DNA]</scope>
</reference>
<comment type="caution">
    <text evidence="1">The sequence shown here is derived from an EMBL/GenBank/DDBJ whole genome shotgun (WGS) entry which is preliminary data.</text>
</comment>
<keyword evidence="2" id="KW-1185">Reference proteome</keyword>
<sequence length="76" mass="8822">MLVEMESLLSSVAPLAHTAREYLRRGGRLAKREEIVVNRKEEERLIYPRRASLGQACDEADEPRFKLRHRNVSEST</sequence>
<dbReference type="EMBL" id="CABFNO020001523">
    <property type="protein sequence ID" value="CAG9993363.1"/>
    <property type="molecule type" value="Genomic_DNA"/>
</dbReference>
<accession>A0A9N9UR66</accession>
<protein>
    <submittedName>
        <fullName evidence="1">Uncharacterized protein</fullName>
    </submittedName>
</protein>
<organism evidence="1 2">
    <name type="scientific">Clonostachys byssicola</name>
    <dbReference type="NCBI Taxonomy" id="160290"/>
    <lineage>
        <taxon>Eukaryota</taxon>
        <taxon>Fungi</taxon>
        <taxon>Dikarya</taxon>
        <taxon>Ascomycota</taxon>
        <taxon>Pezizomycotina</taxon>
        <taxon>Sordariomycetes</taxon>
        <taxon>Hypocreomycetidae</taxon>
        <taxon>Hypocreales</taxon>
        <taxon>Bionectriaceae</taxon>
        <taxon>Clonostachys</taxon>
    </lineage>
</organism>
<gene>
    <name evidence="1" type="ORF">CBYS24578_00004205</name>
</gene>